<dbReference type="PANTHER" id="PTHR17045:SF6">
    <property type="entry name" value="CBP_P300-INTERACTING TRANSACTIVATOR 1"/>
    <property type="match status" value="1"/>
</dbReference>
<keyword evidence="5" id="KW-0804">Transcription</keyword>
<evidence type="ECO:0000256" key="2">
    <source>
        <dbReference type="ARBA" id="ARBA00006967"/>
    </source>
</evidence>
<evidence type="ECO:0000256" key="3">
    <source>
        <dbReference type="ARBA" id="ARBA00023015"/>
    </source>
</evidence>
<reference evidence="8" key="1">
    <citation type="submission" date="2019-09" db="EMBL/GenBank/DDBJ databases">
        <title>Bird 10,000 Genomes (B10K) Project - Family phase.</title>
        <authorList>
            <person name="Zhang G."/>
        </authorList>
    </citation>
    <scope>NUCLEOTIDE SEQUENCE</scope>
    <source>
        <strain evidence="8">OUT-0048</strain>
        <tissue evidence="8">Muscle</tissue>
    </source>
</reference>
<name>A0A851L126_VIDCH</name>
<organism evidence="8 9">
    <name type="scientific">Vidua chalybeata</name>
    <name type="common">Village indigobird</name>
    <dbReference type="NCBI Taxonomy" id="81927"/>
    <lineage>
        <taxon>Eukaryota</taxon>
        <taxon>Metazoa</taxon>
        <taxon>Chordata</taxon>
        <taxon>Craniata</taxon>
        <taxon>Vertebrata</taxon>
        <taxon>Euteleostomi</taxon>
        <taxon>Archelosauria</taxon>
        <taxon>Archosauria</taxon>
        <taxon>Dinosauria</taxon>
        <taxon>Saurischia</taxon>
        <taxon>Theropoda</taxon>
        <taxon>Coelurosauria</taxon>
        <taxon>Aves</taxon>
        <taxon>Neognathae</taxon>
        <taxon>Neoaves</taxon>
        <taxon>Telluraves</taxon>
        <taxon>Australaves</taxon>
        <taxon>Passeriformes</taxon>
        <taxon>Passeroidea</taxon>
        <taxon>Estrildidae</taxon>
        <taxon>Viduinae</taxon>
        <taxon>Vidua</taxon>
    </lineage>
</organism>
<feature type="non-terminal residue" evidence="8">
    <location>
        <position position="1"/>
    </location>
</feature>
<dbReference type="Pfam" id="PF04487">
    <property type="entry name" value="CITED"/>
    <property type="match status" value="1"/>
</dbReference>
<dbReference type="Gene3D" id="6.10.140.2200">
    <property type="match status" value="1"/>
</dbReference>
<sequence>MPAVGTPPAPSPCGPPRPLPTSLCLHKFHVQSRGPRRPWSPTEPGSSLAWGLGTQPLGAGSRPLQAAGPGLIDSEPVDTVLGSLVVKLGLSRADELPELLLGHHELDSPSDLPAGS</sequence>
<evidence type="ECO:0000256" key="5">
    <source>
        <dbReference type="ARBA" id="ARBA00023163"/>
    </source>
</evidence>
<proteinExistence type="inferred from homology"/>
<evidence type="ECO:0000313" key="8">
    <source>
        <dbReference type="EMBL" id="NXB97205.1"/>
    </source>
</evidence>
<feature type="non-terminal residue" evidence="8">
    <location>
        <position position="116"/>
    </location>
</feature>
<evidence type="ECO:0000256" key="7">
    <source>
        <dbReference type="SAM" id="MobiDB-lite"/>
    </source>
</evidence>
<comment type="subcellular location">
    <subcellularLocation>
        <location evidence="1">Nucleus</location>
    </subcellularLocation>
</comment>
<keyword evidence="9" id="KW-1185">Reference proteome</keyword>
<comment type="similarity">
    <text evidence="2">Belongs to the CITED family.</text>
</comment>
<dbReference type="Proteomes" id="UP000634236">
    <property type="component" value="Unassembled WGS sequence"/>
</dbReference>
<dbReference type="GO" id="GO:0003713">
    <property type="term" value="F:transcription coactivator activity"/>
    <property type="evidence" value="ECO:0007669"/>
    <property type="project" value="TreeGrafter"/>
</dbReference>
<evidence type="ECO:0000256" key="1">
    <source>
        <dbReference type="ARBA" id="ARBA00004123"/>
    </source>
</evidence>
<feature type="compositionally biased region" description="Pro residues" evidence="7">
    <location>
        <begin position="1"/>
        <end position="19"/>
    </location>
</feature>
<accession>A0A851L126</accession>
<feature type="region of interest" description="Disordered" evidence="7">
    <location>
        <begin position="30"/>
        <end position="54"/>
    </location>
</feature>
<gene>
    <name evidence="8" type="primary">Cited1</name>
    <name evidence="8" type="ORF">VIDCHA_R16583</name>
</gene>
<dbReference type="GO" id="GO:0005634">
    <property type="term" value="C:nucleus"/>
    <property type="evidence" value="ECO:0007669"/>
    <property type="project" value="UniProtKB-SubCell"/>
</dbReference>
<feature type="region of interest" description="Disordered" evidence="7">
    <location>
        <begin position="1"/>
        <end position="20"/>
    </location>
</feature>
<evidence type="ECO:0000256" key="4">
    <source>
        <dbReference type="ARBA" id="ARBA00023159"/>
    </source>
</evidence>
<dbReference type="PANTHER" id="PTHR17045">
    <property type="entry name" value="MELANOCYTE SPECIFIC GENE RELATED CITED"/>
    <property type="match status" value="1"/>
</dbReference>
<dbReference type="AlphaFoldDB" id="A0A851L126"/>
<dbReference type="InterPro" id="IPR007576">
    <property type="entry name" value="CITED"/>
</dbReference>
<evidence type="ECO:0000313" key="9">
    <source>
        <dbReference type="Proteomes" id="UP000634236"/>
    </source>
</evidence>
<evidence type="ECO:0000256" key="6">
    <source>
        <dbReference type="ARBA" id="ARBA00023242"/>
    </source>
</evidence>
<dbReference type="EMBL" id="WBNB01003229">
    <property type="protein sequence ID" value="NXB97205.1"/>
    <property type="molecule type" value="Genomic_DNA"/>
</dbReference>
<keyword evidence="3" id="KW-0805">Transcription regulation</keyword>
<keyword evidence="6" id="KW-0539">Nucleus</keyword>
<protein>
    <submittedName>
        <fullName evidence="8">CITE1 protein</fullName>
    </submittedName>
</protein>
<comment type="caution">
    <text evidence="8">The sequence shown here is derived from an EMBL/GenBank/DDBJ whole genome shotgun (WGS) entry which is preliminary data.</text>
</comment>
<keyword evidence="4" id="KW-0010">Activator</keyword>